<proteinExistence type="predicted"/>
<gene>
    <name evidence="2" type="ORF">B0H15DRAFT_72266</name>
</gene>
<accession>A0AAD6XSA1</accession>
<dbReference type="SUPFAM" id="SSF81383">
    <property type="entry name" value="F-box domain"/>
    <property type="match status" value="1"/>
</dbReference>
<evidence type="ECO:0000313" key="3">
    <source>
        <dbReference type="Proteomes" id="UP001222325"/>
    </source>
</evidence>
<dbReference type="SUPFAM" id="SSF52047">
    <property type="entry name" value="RNI-like"/>
    <property type="match status" value="1"/>
</dbReference>
<dbReference type="SUPFAM" id="SSF48452">
    <property type="entry name" value="TPR-like"/>
    <property type="match status" value="1"/>
</dbReference>
<keyword evidence="3" id="KW-1185">Reference proteome</keyword>
<dbReference type="PROSITE" id="PS50181">
    <property type="entry name" value="FBOX"/>
    <property type="match status" value="1"/>
</dbReference>
<dbReference type="PANTHER" id="PTHR38926:SF5">
    <property type="entry name" value="F-BOX AND LEUCINE-RICH REPEAT PROTEIN 6"/>
    <property type="match status" value="1"/>
</dbReference>
<dbReference type="Gene3D" id="1.25.40.10">
    <property type="entry name" value="Tetratricopeptide repeat domain"/>
    <property type="match status" value="1"/>
</dbReference>
<dbReference type="Gene3D" id="1.20.1280.50">
    <property type="match status" value="1"/>
</dbReference>
<dbReference type="AlphaFoldDB" id="A0AAD6XSA1"/>
<dbReference type="InterPro" id="IPR001810">
    <property type="entry name" value="F-box_dom"/>
</dbReference>
<dbReference type="Proteomes" id="UP001222325">
    <property type="component" value="Unassembled WGS sequence"/>
</dbReference>
<dbReference type="InterPro" id="IPR036047">
    <property type="entry name" value="F-box-like_dom_sf"/>
</dbReference>
<dbReference type="InterPro" id="IPR011990">
    <property type="entry name" value="TPR-like_helical_dom_sf"/>
</dbReference>
<comment type="caution">
    <text evidence="2">The sequence shown here is derived from an EMBL/GenBank/DDBJ whole genome shotgun (WGS) entry which is preliminary data.</text>
</comment>
<sequence length="529" mass="59145">MWKVHLNNAKASIKASRLDDALKELGLALGAGGEHEYTVYDSRAGVYEKQGKIKHALEDVKSVIRLVPAHWQGYARASRLFFGIRKLDEATAMANMALTRLDPNDSKRRQKLLELKEEVLQHRRRQVYHFGKLPVEIITAIFEMVIASDWSLVLTIWRVSKHWHNVALNTPNLWSTLVLSHRHPARHAQRWLKRSKGRIREISLRRTLPRGAMSLDGMLWDHLRICKLGAHQDISEYIEGRSIGRLSGLEELHLASPSRLCDPLLSLPDSKLRRLTLIGPTLSWHILASNQRNLLSLDVARPSATPALEDILAILESNPMLEQLILNMDVVANVSSTSSPAPLVMSKIHTVELGNTPWTPRFFELVALPSLQTLRLSVIRTAGLRPLIEKRPALLHLTIYSSIVPSSDLLDLLRVTPSLKTLTLKRLDASATAAVEALASEPALCPVLTHLDISHCPDMKTSPIVALLKSRNFPAEPHSEVTAPVAARIKTLLADGCPHIEANSIPWIRAHVNAFSCVYLAKQAASWRR</sequence>
<feature type="domain" description="F-box" evidence="1">
    <location>
        <begin position="127"/>
        <end position="177"/>
    </location>
</feature>
<reference evidence="2" key="1">
    <citation type="submission" date="2023-03" db="EMBL/GenBank/DDBJ databases">
        <title>Massive genome expansion in bonnet fungi (Mycena s.s.) driven by repeated elements and novel gene families across ecological guilds.</title>
        <authorList>
            <consortium name="Lawrence Berkeley National Laboratory"/>
            <person name="Harder C.B."/>
            <person name="Miyauchi S."/>
            <person name="Viragh M."/>
            <person name="Kuo A."/>
            <person name="Thoen E."/>
            <person name="Andreopoulos B."/>
            <person name="Lu D."/>
            <person name="Skrede I."/>
            <person name="Drula E."/>
            <person name="Henrissat B."/>
            <person name="Morin E."/>
            <person name="Kohler A."/>
            <person name="Barry K."/>
            <person name="LaButti K."/>
            <person name="Morin E."/>
            <person name="Salamov A."/>
            <person name="Lipzen A."/>
            <person name="Mereny Z."/>
            <person name="Hegedus B."/>
            <person name="Baldrian P."/>
            <person name="Stursova M."/>
            <person name="Weitz H."/>
            <person name="Taylor A."/>
            <person name="Grigoriev I.V."/>
            <person name="Nagy L.G."/>
            <person name="Martin F."/>
            <person name="Kauserud H."/>
        </authorList>
    </citation>
    <scope>NUCLEOTIDE SEQUENCE</scope>
    <source>
        <strain evidence="2">CBHHK173m</strain>
    </source>
</reference>
<organism evidence="2 3">
    <name type="scientific">Mycena belliarum</name>
    <dbReference type="NCBI Taxonomy" id="1033014"/>
    <lineage>
        <taxon>Eukaryota</taxon>
        <taxon>Fungi</taxon>
        <taxon>Dikarya</taxon>
        <taxon>Basidiomycota</taxon>
        <taxon>Agaricomycotina</taxon>
        <taxon>Agaricomycetes</taxon>
        <taxon>Agaricomycetidae</taxon>
        <taxon>Agaricales</taxon>
        <taxon>Marasmiineae</taxon>
        <taxon>Mycenaceae</taxon>
        <taxon>Mycena</taxon>
    </lineage>
</organism>
<name>A0AAD6XSA1_9AGAR</name>
<evidence type="ECO:0000259" key="1">
    <source>
        <dbReference type="PROSITE" id="PS50181"/>
    </source>
</evidence>
<dbReference type="InterPro" id="IPR032675">
    <property type="entry name" value="LRR_dom_sf"/>
</dbReference>
<dbReference type="EMBL" id="JARJCN010000012">
    <property type="protein sequence ID" value="KAJ7095799.1"/>
    <property type="molecule type" value="Genomic_DNA"/>
</dbReference>
<dbReference type="Gene3D" id="3.80.10.10">
    <property type="entry name" value="Ribonuclease Inhibitor"/>
    <property type="match status" value="1"/>
</dbReference>
<evidence type="ECO:0000313" key="2">
    <source>
        <dbReference type="EMBL" id="KAJ7095799.1"/>
    </source>
</evidence>
<dbReference type="PANTHER" id="PTHR38926">
    <property type="entry name" value="F-BOX DOMAIN CONTAINING PROTEIN, EXPRESSED"/>
    <property type="match status" value="1"/>
</dbReference>
<protein>
    <recommendedName>
        <fullName evidence="1">F-box domain-containing protein</fullName>
    </recommendedName>
</protein>